<accession>A0A9D3YM29</accession>
<dbReference type="Proteomes" id="UP000828390">
    <property type="component" value="Unassembled WGS sequence"/>
</dbReference>
<sequence length="69" mass="8160">MRNVSSDGNCLFSAMVDQLRIRGVYEYTPRSLRTAAVNFLRQNPQLVSFLFVWPDMFGLTRERWYLVVK</sequence>
<reference evidence="2" key="2">
    <citation type="submission" date="2020-11" db="EMBL/GenBank/DDBJ databases">
        <authorList>
            <person name="McCartney M.A."/>
            <person name="Auch B."/>
            <person name="Kono T."/>
            <person name="Mallez S."/>
            <person name="Becker A."/>
            <person name="Gohl D.M."/>
            <person name="Silverstein K.A.T."/>
            <person name="Koren S."/>
            <person name="Bechman K.B."/>
            <person name="Herman A."/>
            <person name="Abrahante J.E."/>
            <person name="Garbe J."/>
        </authorList>
    </citation>
    <scope>NUCLEOTIDE SEQUENCE</scope>
    <source>
        <strain evidence="2">Duluth1</strain>
        <tissue evidence="2">Whole animal</tissue>
    </source>
</reference>
<evidence type="ECO:0000313" key="2">
    <source>
        <dbReference type="EMBL" id="KAH3701300.1"/>
    </source>
</evidence>
<keyword evidence="3" id="KW-1185">Reference proteome</keyword>
<protein>
    <recommendedName>
        <fullName evidence="1">OTU domain-containing protein</fullName>
    </recommendedName>
</protein>
<dbReference type="Gene3D" id="3.90.70.80">
    <property type="match status" value="1"/>
</dbReference>
<evidence type="ECO:0000259" key="1">
    <source>
        <dbReference type="PROSITE" id="PS50802"/>
    </source>
</evidence>
<comment type="caution">
    <text evidence="2">The sequence shown here is derived from an EMBL/GenBank/DDBJ whole genome shotgun (WGS) entry which is preliminary data.</text>
</comment>
<name>A0A9D3YM29_DREPO</name>
<dbReference type="AlphaFoldDB" id="A0A9D3YM29"/>
<feature type="domain" description="OTU" evidence="1">
    <location>
        <begin position="1"/>
        <end position="69"/>
    </location>
</feature>
<dbReference type="EMBL" id="JAIWYP010000015">
    <property type="protein sequence ID" value="KAH3701300.1"/>
    <property type="molecule type" value="Genomic_DNA"/>
</dbReference>
<dbReference type="InterPro" id="IPR003323">
    <property type="entry name" value="OTU_dom"/>
</dbReference>
<organism evidence="2 3">
    <name type="scientific">Dreissena polymorpha</name>
    <name type="common">Zebra mussel</name>
    <name type="synonym">Mytilus polymorpha</name>
    <dbReference type="NCBI Taxonomy" id="45954"/>
    <lineage>
        <taxon>Eukaryota</taxon>
        <taxon>Metazoa</taxon>
        <taxon>Spiralia</taxon>
        <taxon>Lophotrochozoa</taxon>
        <taxon>Mollusca</taxon>
        <taxon>Bivalvia</taxon>
        <taxon>Autobranchia</taxon>
        <taxon>Heteroconchia</taxon>
        <taxon>Euheterodonta</taxon>
        <taxon>Imparidentia</taxon>
        <taxon>Neoheterodontei</taxon>
        <taxon>Myida</taxon>
        <taxon>Dreissenoidea</taxon>
        <taxon>Dreissenidae</taxon>
        <taxon>Dreissena</taxon>
    </lineage>
</organism>
<gene>
    <name evidence="2" type="ORF">DPMN_076283</name>
</gene>
<evidence type="ECO:0000313" key="3">
    <source>
        <dbReference type="Proteomes" id="UP000828390"/>
    </source>
</evidence>
<reference evidence="2" key="1">
    <citation type="journal article" date="2019" name="bioRxiv">
        <title>The Genome of the Zebra Mussel, Dreissena polymorpha: A Resource for Invasive Species Research.</title>
        <authorList>
            <person name="McCartney M.A."/>
            <person name="Auch B."/>
            <person name="Kono T."/>
            <person name="Mallez S."/>
            <person name="Zhang Y."/>
            <person name="Obille A."/>
            <person name="Becker A."/>
            <person name="Abrahante J.E."/>
            <person name="Garbe J."/>
            <person name="Badalamenti J.P."/>
            <person name="Herman A."/>
            <person name="Mangelson H."/>
            <person name="Liachko I."/>
            <person name="Sullivan S."/>
            <person name="Sone E.D."/>
            <person name="Koren S."/>
            <person name="Silverstein K.A.T."/>
            <person name="Beckman K.B."/>
            <person name="Gohl D.M."/>
        </authorList>
    </citation>
    <scope>NUCLEOTIDE SEQUENCE</scope>
    <source>
        <strain evidence="2">Duluth1</strain>
        <tissue evidence="2">Whole animal</tissue>
    </source>
</reference>
<dbReference type="PROSITE" id="PS50802">
    <property type="entry name" value="OTU"/>
    <property type="match status" value="1"/>
</dbReference>
<proteinExistence type="predicted"/>